<dbReference type="RefSeq" id="WP_300958829.1">
    <property type="nucleotide sequence ID" value="NZ_JAUHJR010000001.1"/>
</dbReference>
<dbReference type="PANTHER" id="PTHR12110:SF52">
    <property type="entry name" value="XYLOSE ISOMERASE"/>
    <property type="match status" value="1"/>
</dbReference>
<dbReference type="SUPFAM" id="SSF51658">
    <property type="entry name" value="Xylose isomerase-like"/>
    <property type="match status" value="1"/>
</dbReference>
<reference evidence="2" key="1">
    <citation type="submission" date="2023-06" db="EMBL/GenBank/DDBJ databases">
        <title>Draft genome sequence of Nocardioides sp. SOB72.</title>
        <authorList>
            <person name="Zhang G."/>
        </authorList>
    </citation>
    <scope>NUCLEOTIDE SEQUENCE</scope>
    <source>
        <strain evidence="2">SOB72</strain>
    </source>
</reference>
<gene>
    <name evidence="2" type="ORF">QWY29_01215</name>
</gene>
<dbReference type="InterPro" id="IPR036237">
    <property type="entry name" value="Xyl_isomerase-like_sf"/>
</dbReference>
<dbReference type="Pfam" id="PF01261">
    <property type="entry name" value="AP_endonuc_2"/>
    <property type="match status" value="1"/>
</dbReference>
<sequence length="300" mass="31632">MRAQPRPLGINTWVWTSPLTDADLPRMLALVAGLGFDAVELPLEEPDHLDPARTAAAVREAGLAAYVVGAMAPGRDLVATDAATVAHTQDYLRRCVDLAAAVGAPSVCGPFYAATGRVWRMTPDERHAAYDEWCTHLAPVLDHARAAGVAIGIEPLNRYETSLVNTVDQALTALAPLLDAPDPGIGLALDTYHLGIEERSSADAVRRAGRHLVHVQVCGNDRGAPGHDQTDWPSLLDALDDVGYAGALNIESFTPDNASIAVAASIWRPLAASPDDLARDGLTFLRSLTGSHAPGGAAHD</sequence>
<feature type="domain" description="Xylose isomerase-like TIM barrel" evidence="1">
    <location>
        <begin position="28"/>
        <end position="287"/>
    </location>
</feature>
<dbReference type="InterPro" id="IPR013022">
    <property type="entry name" value="Xyl_isomerase-like_TIM-brl"/>
</dbReference>
<dbReference type="PANTHER" id="PTHR12110">
    <property type="entry name" value="HYDROXYPYRUVATE ISOMERASE"/>
    <property type="match status" value="1"/>
</dbReference>
<dbReference type="EMBL" id="JAUHJR010000001">
    <property type="protein sequence ID" value="MDN4159957.1"/>
    <property type="molecule type" value="Genomic_DNA"/>
</dbReference>
<dbReference type="InterPro" id="IPR050312">
    <property type="entry name" value="IolE/XylAMocC-like"/>
</dbReference>
<keyword evidence="2" id="KW-0413">Isomerase</keyword>
<dbReference type="GO" id="GO:0016853">
    <property type="term" value="F:isomerase activity"/>
    <property type="evidence" value="ECO:0007669"/>
    <property type="project" value="UniProtKB-KW"/>
</dbReference>
<evidence type="ECO:0000259" key="1">
    <source>
        <dbReference type="Pfam" id="PF01261"/>
    </source>
</evidence>
<evidence type="ECO:0000313" key="2">
    <source>
        <dbReference type="EMBL" id="MDN4159957.1"/>
    </source>
</evidence>
<evidence type="ECO:0000313" key="3">
    <source>
        <dbReference type="Proteomes" id="UP001168537"/>
    </source>
</evidence>
<organism evidence="2 3">
    <name type="scientific">Nocardioides abyssi</name>
    <dbReference type="NCBI Taxonomy" id="3058370"/>
    <lineage>
        <taxon>Bacteria</taxon>
        <taxon>Bacillati</taxon>
        <taxon>Actinomycetota</taxon>
        <taxon>Actinomycetes</taxon>
        <taxon>Propionibacteriales</taxon>
        <taxon>Nocardioidaceae</taxon>
        <taxon>Nocardioides</taxon>
    </lineage>
</organism>
<protein>
    <submittedName>
        <fullName evidence="2">Sugar phosphate isomerase/epimerase</fullName>
    </submittedName>
</protein>
<proteinExistence type="predicted"/>
<dbReference type="Gene3D" id="3.20.20.150">
    <property type="entry name" value="Divalent-metal-dependent TIM barrel enzymes"/>
    <property type="match status" value="1"/>
</dbReference>
<keyword evidence="3" id="KW-1185">Reference proteome</keyword>
<accession>A0ABT8EP86</accession>
<comment type="caution">
    <text evidence="2">The sequence shown here is derived from an EMBL/GenBank/DDBJ whole genome shotgun (WGS) entry which is preliminary data.</text>
</comment>
<dbReference type="Proteomes" id="UP001168537">
    <property type="component" value="Unassembled WGS sequence"/>
</dbReference>
<name>A0ABT8EP86_9ACTN</name>